<name>A0A6I6JJI6_9BACT</name>
<dbReference type="EMBL" id="CP046400">
    <property type="protein sequence ID" value="QGY41299.1"/>
    <property type="molecule type" value="Genomic_DNA"/>
</dbReference>
<evidence type="ECO:0000313" key="1">
    <source>
        <dbReference type="EMBL" id="QGY41299.1"/>
    </source>
</evidence>
<organism evidence="1 2">
    <name type="scientific">Pseudodesulfovibrio cashew</name>
    <dbReference type="NCBI Taxonomy" id="2678688"/>
    <lineage>
        <taxon>Bacteria</taxon>
        <taxon>Pseudomonadati</taxon>
        <taxon>Thermodesulfobacteriota</taxon>
        <taxon>Desulfovibrionia</taxon>
        <taxon>Desulfovibrionales</taxon>
        <taxon>Desulfovibrionaceae</taxon>
    </lineage>
</organism>
<reference evidence="1 2" key="1">
    <citation type="submission" date="2019-11" db="EMBL/GenBank/DDBJ databases">
        <authorList>
            <person name="Zheng R.K."/>
            <person name="Sun C.M."/>
        </authorList>
    </citation>
    <scope>NUCLEOTIDE SEQUENCE [LARGE SCALE GENOMIC DNA]</scope>
    <source>
        <strain evidence="1 2">SRB007</strain>
    </source>
</reference>
<keyword evidence="2" id="KW-1185">Reference proteome</keyword>
<gene>
    <name evidence="1" type="ORF">GM415_14570</name>
</gene>
<protein>
    <submittedName>
        <fullName evidence="1">Uncharacterized protein</fullName>
    </submittedName>
</protein>
<dbReference type="RefSeq" id="WP_158949426.1">
    <property type="nucleotide sequence ID" value="NZ_CP046400.1"/>
</dbReference>
<dbReference type="AlphaFoldDB" id="A0A6I6JJI6"/>
<dbReference type="Proteomes" id="UP000428328">
    <property type="component" value="Chromosome"/>
</dbReference>
<sequence length="119" mass="13559">MGDVKRLPGKGCRHHTTGRCLYQEHLNPGYSAEWRCRVLARWEDAYDDFLLRAESFGVSQDAVPDLWGRKFQRMARQVFDCQDYVHSVNGGPPACAHALDGLCRLALPPCPGRCRHFSR</sequence>
<evidence type="ECO:0000313" key="2">
    <source>
        <dbReference type="Proteomes" id="UP000428328"/>
    </source>
</evidence>
<proteinExistence type="predicted"/>
<accession>A0A6I6JJI6</accession>
<dbReference type="KEGG" id="psel:GM415_14570"/>